<reference evidence="1 2" key="1">
    <citation type="submission" date="2024-02" db="EMBL/GenBank/DDBJ databases">
        <title>Chromosome-level genome assembly of the Eurasian Minnow (Phoxinus phoxinus).</title>
        <authorList>
            <person name="Oriowo T.O."/>
            <person name="Martin S."/>
            <person name="Stange M."/>
            <person name="Chrysostomakis Y."/>
            <person name="Brown T."/>
            <person name="Winkler S."/>
            <person name="Kukowka S."/>
            <person name="Myers E.W."/>
            <person name="Bohne A."/>
        </authorList>
    </citation>
    <scope>NUCLEOTIDE SEQUENCE [LARGE SCALE GENOMIC DNA]</scope>
    <source>
        <strain evidence="1">ZFMK-TIS-60720</strain>
        <tissue evidence="1">Whole Organism</tissue>
    </source>
</reference>
<dbReference type="Proteomes" id="UP001364617">
    <property type="component" value="Unassembled WGS sequence"/>
</dbReference>
<evidence type="ECO:0000313" key="1">
    <source>
        <dbReference type="EMBL" id="KAK7160576.1"/>
    </source>
</evidence>
<protein>
    <submittedName>
        <fullName evidence="1">Uncharacterized protein</fullName>
    </submittedName>
</protein>
<gene>
    <name evidence="1" type="ORF">R3I93_008278</name>
</gene>
<sequence>MINTFCIALRRTNRKPENEKRKETQDNEDRNYIYLINYSSKVWGLHPTGKGTAPKAQHPNKKINHLPVSLQPCTVKGGEGKLEVWEDKLEVKT</sequence>
<keyword evidence="2" id="KW-1185">Reference proteome</keyword>
<evidence type="ECO:0000313" key="2">
    <source>
        <dbReference type="Proteomes" id="UP001364617"/>
    </source>
</evidence>
<dbReference type="EMBL" id="JAYKXH010000008">
    <property type="protein sequence ID" value="KAK7160576.1"/>
    <property type="molecule type" value="Genomic_DNA"/>
</dbReference>
<organism evidence="1 2">
    <name type="scientific">Phoxinus phoxinus</name>
    <name type="common">Eurasian minnow</name>
    <dbReference type="NCBI Taxonomy" id="58324"/>
    <lineage>
        <taxon>Eukaryota</taxon>
        <taxon>Metazoa</taxon>
        <taxon>Chordata</taxon>
        <taxon>Craniata</taxon>
        <taxon>Vertebrata</taxon>
        <taxon>Euteleostomi</taxon>
        <taxon>Actinopterygii</taxon>
        <taxon>Neopterygii</taxon>
        <taxon>Teleostei</taxon>
        <taxon>Ostariophysi</taxon>
        <taxon>Cypriniformes</taxon>
        <taxon>Leuciscidae</taxon>
        <taxon>Phoxininae</taxon>
        <taxon>Phoxinus</taxon>
    </lineage>
</organism>
<accession>A0AAN9D6L2</accession>
<comment type="caution">
    <text evidence="1">The sequence shown here is derived from an EMBL/GenBank/DDBJ whole genome shotgun (WGS) entry which is preliminary data.</text>
</comment>
<name>A0AAN9D6L2_9TELE</name>
<dbReference type="AlphaFoldDB" id="A0AAN9D6L2"/>
<proteinExistence type="predicted"/>